<dbReference type="KEGG" id="hgn:E6W36_07265"/>
<protein>
    <recommendedName>
        <fullName evidence="6">Cadherin domain-containing protein</fullName>
    </recommendedName>
</protein>
<dbReference type="Gene3D" id="2.60.40.60">
    <property type="entry name" value="Cadherins"/>
    <property type="match status" value="4"/>
</dbReference>
<dbReference type="PANTHER" id="PTHR24028:SF263">
    <property type="entry name" value="CADHERIN-RELATED FAMILY MEMBER 1"/>
    <property type="match status" value="1"/>
</dbReference>
<dbReference type="SMART" id="SM00112">
    <property type="entry name" value="CA"/>
    <property type="match status" value="4"/>
</dbReference>
<dbReference type="InterPro" id="IPR018511">
    <property type="entry name" value="Hemolysin-typ_Ca-bd_CS"/>
</dbReference>
<evidence type="ECO:0000313" key="7">
    <source>
        <dbReference type="EMBL" id="QCI79417.1"/>
    </source>
</evidence>
<feature type="domain" description="Cadherin" evidence="6">
    <location>
        <begin position="224"/>
        <end position="316"/>
    </location>
</feature>
<accession>A0A4D7C997</accession>
<comment type="subcellular location">
    <subcellularLocation>
        <location evidence="1">Membrane</location>
        <topology evidence="1">Single-pass membrane protein</topology>
    </subcellularLocation>
</comment>
<dbReference type="Proteomes" id="UP000298714">
    <property type="component" value="Chromosome"/>
</dbReference>
<dbReference type="InterPro" id="IPR011049">
    <property type="entry name" value="Serralysin-like_metalloprot_C"/>
</dbReference>
<keyword evidence="3" id="KW-1133">Transmembrane helix</keyword>
<dbReference type="Pfam" id="PF00028">
    <property type="entry name" value="Cadherin"/>
    <property type="match status" value="1"/>
</dbReference>
<dbReference type="PROSITE" id="PS50268">
    <property type="entry name" value="CADHERIN_2"/>
    <property type="match status" value="4"/>
</dbReference>
<dbReference type="InterPro" id="IPR010221">
    <property type="entry name" value="VCBS_dom"/>
</dbReference>
<dbReference type="PANTHER" id="PTHR24028">
    <property type="entry name" value="CADHERIN-87A"/>
    <property type="match status" value="1"/>
</dbReference>
<dbReference type="PROSITE" id="PS00330">
    <property type="entry name" value="HEMOLYSIN_CALCIUM"/>
    <property type="match status" value="3"/>
</dbReference>
<dbReference type="Pfam" id="PF00353">
    <property type="entry name" value="HemolysinCabind"/>
    <property type="match status" value="2"/>
</dbReference>
<dbReference type="CDD" id="cd11304">
    <property type="entry name" value="Cadherin_repeat"/>
    <property type="match status" value="1"/>
</dbReference>
<dbReference type="InterPro" id="IPR015919">
    <property type="entry name" value="Cadherin-like_sf"/>
</dbReference>
<keyword evidence="4" id="KW-0325">Glycoprotein</keyword>
<feature type="domain" description="Cadherin" evidence="6">
    <location>
        <begin position="20"/>
        <end position="116"/>
    </location>
</feature>
<dbReference type="PRINTS" id="PR00313">
    <property type="entry name" value="CABNDNGRPT"/>
</dbReference>
<gene>
    <name evidence="7" type="ORF">E6W36_07265</name>
</gene>
<dbReference type="InterPro" id="IPR001343">
    <property type="entry name" value="Hemolysn_Ca-bd"/>
</dbReference>
<evidence type="ECO:0000256" key="4">
    <source>
        <dbReference type="ARBA" id="ARBA00023180"/>
    </source>
</evidence>
<feature type="region of interest" description="Disordered" evidence="5">
    <location>
        <begin position="532"/>
        <end position="580"/>
    </location>
</feature>
<keyword evidence="3" id="KW-0472">Membrane</keyword>
<evidence type="ECO:0000256" key="5">
    <source>
        <dbReference type="SAM" id="MobiDB-lite"/>
    </source>
</evidence>
<dbReference type="Gene3D" id="2.150.10.10">
    <property type="entry name" value="Serralysin-like metalloprotease, C-terminal"/>
    <property type="match status" value="1"/>
</dbReference>
<dbReference type="SUPFAM" id="SSF49313">
    <property type="entry name" value="Cadherin-like"/>
    <property type="match status" value="4"/>
</dbReference>
<dbReference type="AlphaFoldDB" id="A0A4D7C997"/>
<evidence type="ECO:0000256" key="2">
    <source>
        <dbReference type="ARBA" id="ARBA00022692"/>
    </source>
</evidence>
<dbReference type="InterPro" id="IPR002126">
    <property type="entry name" value="Cadherin-like_dom"/>
</dbReference>
<organism evidence="7 8">
    <name type="scientific">Hankyongella ginsenosidimutans</name>
    <dbReference type="NCBI Taxonomy" id="1763828"/>
    <lineage>
        <taxon>Bacteria</taxon>
        <taxon>Pseudomonadati</taxon>
        <taxon>Pseudomonadota</taxon>
        <taxon>Alphaproteobacteria</taxon>
        <taxon>Sphingomonadales</taxon>
        <taxon>Sphingomonadaceae</taxon>
        <taxon>Hankyongella</taxon>
    </lineage>
</organism>
<dbReference type="EMBL" id="CP039704">
    <property type="protein sequence ID" value="QCI79417.1"/>
    <property type="molecule type" value="Genomic_DNA"/>
</dbReference>
<dbReference type="GO" id="GO:0007156">
    <property type="term" value="P:homophilic cell adhesion via plasma membrane adhesion molecules"/>
    <property type="evidence" value="ECO:0007669"/>
    <property type="project" value="InterPro"/>
</dbReference>
<dbReference type="SUPFAM" id="SSF51120">
    <property type="entry name" value="beta-Roll"/>
    <property type="match status" value="1"/>
</dbReference>
<dbReference type="GO" id="GO:0005509">
    <property type="term" value="F:calcium ion binding"/>
    <property type="evidence" value="ECO:0007669"/>
    <property type="project" value="InterPro"/>
</dbReference>
<proteinExistence type="predicted"/>
<name>A0A4D7C997_9SPHN</name>
<sequence>MITFEGGGDGAWPIIDENTTYVGRITATDADANTALSYAIVGGGDADRFTIDTQTGDLRFVNAPDYESPADANGDRMYQLQVAVSDGVTTDTQLIDVRIADVNEAAVITSGAAASFAENATGTVYTASATDPEGQALSYSLSGADAALFEIDAATGAVAFKAAPNFEAPADAGADNVYDVTVSASDGTNTTSQAVAITVANVNEAAVITSGAAASFAENATGTVYTASATDPEGANLSYSLSGADAALFEIDAATGAVAFKAAPNFEAPADAGADNVYDVTVSASDGTNTTSQAVAITVANVNEAAVITSGAAASFAENATGTVYTASATDPEGANLSYSLSGADAALFEIDAATGAVAFKAAPNFEAPADQGGNNVYDVTVSASDGSNTTSQAVAITVGDTAENSLLTSGNDTFTENGVTELSVDGGAGNDTLNGGSGNDVLYGGTGNDALNGNAGNDALVGGDGNDTIFGGTGTDTITGGAGDDRLDGGSTEATNIINFSGDRIFYDFSTTATARSATTTSGFRGQLTVTTPFPTSRCSTTGPRPGPRHTVRSATTMPRRPPSPPRATRTSRRAATIS</sequence>
<feature type="domain" description="Cadherin" evidence="6">
    <location>
        <begin position="324"/>
        <end position="415"/>
    </location>
</feature>
<keyword evidence="2" id="KW-0812">Transmembrane</keyword>
<reference evidence="8" key="1">
    <citation type="submission" date="2019-04" db="EMBL/GenBank/DDBJ databases">
        <title>Complete genome sequence of Sphingomonas sp. W1-2-3.</title>
        <authorList>
            <person name="Im W.T."/>
        </authorList>
    </citation>
    <scope>NUCLEOTIDE SEQUENCE [LARGE SCALE GENOMIC DNA]</scope>
    <source>
        <strain evidence="8">W1-2-3</strain>
    </source>
</reference>
<dbReference type="NCBIfam" id="TIGR01965">
    <property type="entry name" value="VCBS_repeat"/>
    <property type="match status" value="2"/>
</dbReference>
<dbReference type="InterPro" id="IPR050174">
    <property type="entry name" value="Protocadherin/Cadherin-CA"/>
</dbReference>
<feature type="compositionally biased region" description="Polar residues" evidence="5">
    <location>
        <begin position="532"/>
        <end position="544"/>
    </location>
</feature>
<evidence type="ECO:0000259" key="6">
    <source>
        <dbReference type="PROSITE" id="PS50268"/>
    </source>
</evidence>
<dbReference type="GO" id="GO:0005886">
    <property type="term" value="C:plasma membrane"/>
    <property type="evidence" value="ECO:0007669"/>
    <property type="project" value="TreeGrafter"/>
</dbReference>
<evidence type="ECO:0000256" key="1">
    <source>
        <dbReference type="ARBA" id="ARBA00004167"/>
    </source>
</evidence>
<evidence type="ECO:0000256" key="3">
    <source>
        <dbReference type="ARBA" id="ARBA00022989"/>
    </source>
</evidence>
<evidence type="ECO:0000313" key="8">
    <source>
        <dbReference type="Proteomes" id="UP000298714"/>
    </source>
</evidence>
<keyword evidence="8" id="KW-1185">Reference proteome</keyword>
<dbReference type="RefSeq" id="WP_222874256.1">
    <property type="nucleotide sequence ID" value="NZ_CP039704.1"/>
</dbReference>
<feature type="domain" description="Cadherin" evidence="6">
    <location>
        <begin position="124"/>
        <end position="216"/>
    </location>
</feature>